<dbReference type="OrthoDB" id="420022at2759"/>
<dbReference type="GO" id="GO:0000786">
    <property type="term" value="C:nucleosome"/>
    <property type="evidence" value="ECO:0007669"/>
    <property type="project" value="InterPro"/>
</dbReference>
<name>A0A1R3G267_COCAP</name>
<dbReference type="Proteomes" id="UP000188268">
    <property type="component" value="Unassembled WGS sequence"/>
</dbReference>
<keyword evidence="4" id="KW-1185">Reference proteome</keyword>
<dbReference type="InterPro" id="IPR009072">
    <property type="entry name" value="Histone-fold"/>
</dbReference>
<proteinExistence type="inferred from homology"/>
<evidence type="ECO:0000256" key="1">
    <source>
        <dbReference type="ARBA" id="ARBA00010343"/>
    </source>
</evidence>
<dbReference type="AlphaFoldDB" id="A0A1R3G267"/>
<dbReference type="Gramene" id="OMO52176">
    <property type="protein sequence ID" value="OMO52176"/>
    <property type="gene ID" value="CCACVL1_29326"/>
</dbReference>
<feature type="non-terminal residue" evidence="3">
    <location>
        <position position="1"/>
    </location>
</feature>
<evidence type="ECO:0000256" key="2">
    <source>
        <dbReference type="ARBA" id="ARBA00022990"/>
    </source>
</evidence>
<evidence type="ECO:0000313" key="3">
    <source>
        <dbReference type="EMBL" id="OMO52176.1"/>
    </source>
</evidence>
<protein>
    <submittedName>
        <fullName evidence="3">Histone H3</fullName>
    </submittedName>
</protein>
<dbReference type="PANTHER" id="PTHR11426">
    <property type="entry name" value="HISTONE H3"/>
    <property type="match status" value="1"/>
</dbReference>
<keyword evidence="2" id="KW-0007">Acetylation</keyword>
<dbReference type="GO" id="GO:0030527">
    <property type="term" value="F:structural constituent of chromatin"/>
    <property type="evidence" value="ECO:0007669"/>
    <property type="project" value="InterPro"/>
</dbReference>
<dbReference type="InterPro" id="IPR000164">
    <property type="entry name" value="Histone_H3/CENP-A"/>
</dbReference>
<reference evidence="3 4" key="1">
    <citation type="submission" date="2013-09" db="EMBL/GenBank/DDBJ databases">
        <title>Corchorus capsularis genome sequencing.</title>
        <authorList>
            <person name="Alam M."/>
            <person name="Haque M.S."/>
            <person name="Islam M.S."/>
            <person name="Emdad E.M."/>
            <person name="Islam M.M."/>
            <person name="Ahmed B."/>
            <person name="Halim A."/>
            <person name="Hossen Q.M.M."/>
            <person name="Hossain M.Z."/>
            <person name="Ahmed R."/>
            <person name="Khan M.M."/>
            <person name="Islam R."/>
            <person name="Rashid M.M."/>
            <person name="Khan S.A."/>
            <person name="Rahman M.S."/>
            <person name="Alam M."/>
        </authorList>
    </citation>
    <scope>NUCLEOTIDE SEQUENCE [LARGE SCALE GENOMIC DNA]</scope>
    <source>
        <strain evidence="4">cv. CVL-1</strain>
        <tissue evidence="3">Whole seedling</tissue>
    </source>
</reference>
<dbReference type="STRING" id="210143.A0A1R3G267"/>
<dbReference type="EMBL" id="AWWV01015551">
    <property type="protein sequence ID" value="OMO52176.1"/>
    <property type="molecule type" value="Genomic_DNA"/>
</dbReference>
<sequence>VDGVPPVEHTTHIVIKKASFKRLVHKIANDFKPDVLFQHQVVKALQTAADAYLRRRRRLNKEIEGSDGGRNRQAFFAFDFF</sequence>
<dbReference type="SUPFAM" id="SSF47113">
    <property type="entry name" value="Histone-fold"/>
    <property type="match status" value="1"/>
</dbReference>
<evidence type="ECO:0000313" key="4">
    <source>
        <dbReference type="Proteomes" id="UP000188268"/>
    </source>
</evidence>
<comment type="similarity">
    <text evidence="1">Belongs to the histone H3 family.</text>
</comment>
<accession>A0A1R3G267</accession>
<gene>
    <name evidence="3" type="ORF">CCACVL1_29326</name>
</gene>
<dbReference type="PRINTS" id="PR00622">
    <property type="entry name" value="HISTONEH3"/>
</dbReference>
<comment type="caution">
    <text evidence="3">The sequence shown here is derived from an EMBL/GenBank/DDBJ whole genome shotgun (WGS) entry which is preliminary data.</text>
</comment>
<dbReference type="GO" id="GO:0046982">
    <property type="term" value="F:protein heterodimerization activity"/>
    <property type="evidence" value="ECO:0007669"/>
    <property type="project" value="InterPro"/>
</dbReference>
<dbReference type="GO" id="GO:0003677">
    <property type="term" value="F:DNA binding"/>
    <property type="evidence" value="ECO:0007669"/>
    <property type="project" value="InterPro"/>
</dbReference>
<organism evidence="3 4">
    <name type="scientific">Corchorus capsularis</name>
    <name type="common">Jute</name>
    <dbReference type="NCBI Taxonomy" id="210143"/>
    <lineage>
        <taxon>Eukaryota</taxon>
        <taxon>Viridiplantae</taxon>
        <taxon>Streptophyta</taxon>
        <taxon>Embryophyta</taxon>
        <taxon>Tracheophyta</taxon>
        <taxon>Spermatophyta</taxon>
        <taxon>Magnoliopsida</taxon>
        <taxon>eudicotyledons</taxon>
        <taxon>Gunneridae</taxon>
        <taxon>Pentapetalae</taxon>
        <taxon>rosids</taxon>
        <taxon>malvids</taxon>
        <taxon>Malvales</taxon>
        <taxon>Malvaceae</taxon>
        <taxon>Grewioideae</taxon>
        <taxon>Apeibeae</taxon>
        <taxon>Corchorus</taxon>
    </lineage>
</organism>
<dbReference type="Gene3D" id="1.10.20.10">
    <property type="entry name" value="Histone, subunit A"/>
    <property type="match status" value="1"/>
</dbReference>